<gene>
    <name evidence="1" type="ORF">MM171B01176_0005</name>
</gene>
<accession>A0A6M3M8L8</accession>
<sequence length="401" mass="42373">MAAENFTAYTEVDAGDDITVTATKCDVSSMNKNVNSYVAYDKGVDHFDGNFEHLIEMYVSDHTGNATVVFWMLANVLNNAGAIYSAGGSFYVARTEFWSANYYISLSVLDEGAWQNAGYTCSANTLYYCNPEFDKDVGTYGTVYLRIYSDAARTNLLSTLSKAVAGSKKVYRFVYCCSSWYDGVSTVDLTCYCQNLDLQEGGAVYELSLSDGTIGTDTPSAIAIFGASVSEGGVGADTPSSIAIFEISNSEGGIGGDSPLAIATLGLSIADGGVGGDAPTIRTIYEVSLAEGGIGADTPSSIRTMNLTLSDGAVVSDSISANCILDIAVADGGVAGDTALAIMEMLASISDGAIGADSVTTTEEGVVLYFTGKDRTYYIVAHDKNYRWDAKSRVFRNIHNS</sequence>
<organism evidence="1">
    <name type="scientific">viral metagenome</name>
    <dbReference type="NCBI Taxonomy" id="1070528"/>
    <lineage>
        <taxon>unclassified sequences</taxon>
        <taxon>metagenomes</taxon>
        <taxon>organismal metagenomes</taxon>
    </lineage>
</organism>
<dbReference type="AlphaFoldDB" id="A0A6M3M8L8"/>
<protein>
    <submittedName>
        <fullName evidence="1">Uncharacterized protein</fullName>
    </submittedName>
</protein>
<reference evidence="1" key="1">
    <citation type="submission" date="2020-03" db="EMBL/GenBank/DDBJ databases">
        <title>The deep terrestrial virosphere.</title>
        <authorList>
            <person name="Holmfeldt K."/>
            <person name="Nilsson E."/>
            <person name="Simone D."/>
            <person name="Lopez-Fernandez M."/>
            <person name="Wu X."/>
            <person name="de Brujin I."/>
            <person name="Lundin D."/>
            <person name="Andersson A."/>
            <person name="Bertilsson S."/>
            <person name="Dopson M."/>
        </authorList>
    </citation>
    <scope>NUCLEOTIDE SEQUENCE</scope>
    <source>
        <strain evidence="1">MM171B01176</strain>
    </source>
</reference>
<proteinExistence type="predicted"/>
<name>A0A6M3M8L8_9ZZZZ</name>
<evidence type="ECO:0000313" key="1">
    <source>
        <dbReference type="EMBL" id="QJB02550.1"/>
    </source>
</evidence>
<dbReference type="EMBL" id="MT143792">
    <property type="protein sequence ID" value="QJB02550.1"/>
    <property type="molecule type" value="Genomic_DNA"/>
</dbReference>